<evidence type="ECO:0000256" key="1">
    <source>
        <dbReference type="SAM" id="MobiDB-lite"/>
    </source>
</evidence>
<reference evidence="5" key="1">
    <citation type="journal article" date="2023" name="Mol. Phylogenet. Evol.">
        <title>Genome-scale phylogeny and comparative genomics of the fungal order Sordariales.</title>
        <authorList>
            <person name="Hensen N."/>
            <person name="Bonometti L."/>
            <person name="Westerberg I."/>
            <person name="Brannstrom I.O."/>
            <person name="Guillou S."/>
            <person name="Cros-Aarteil S."/>
            <person name="Calhoun S."/>
            <person name="Haridas S."/>
            <person name="Kuo A."/>
            <person name="Mondo S."/>
            <person name="Pangilinan J."/>
            <person name="Riley R."/>
            <person name="LaButti K."/>
            <person name="Andreopoulos B."/>
            <person name="Lipzen A."/>
            <person name="Chen C."/>
            <person name="Yan M."/>
            <person name="Daum C."/>
            <person name="Ng V."/>
            <person name="Clum A."/>
            <person name="Steindorff A."/>
            <person name="Ohm R.A."/>
            <person name="Martin F."/>
            <person name="Silar P."/>
            <person name="Natvig D.O."/>
            <person name="Lalanne C."/>
            <person name="Gautier V."/>
            <person name="Ament-Velasquez S.L."/>
            <person name="Kruys A."/>
            <person name="Hutchinson M.I."/>
            <person name="Powell A.J."/>
            <person name="Barry K."/>
            <person name="Miller A.N."/>
            <person name="Grigoriev I.V."/>
            <person name="Debuchy R."/>
            <person name="Gladieux P."/>
            <person name="Hiltunen Thoren M."/>
            <person name="Johannesson H."/>
        </authorList>
    </citation>
    <scope>NUCLEOTIDE SEQUENCE</scope>
    <source>
        <strain evidence="5">CBS 731.68</strain>
    </source>
</reference>
<evidence type="ECO:0000259" key="3">
    <source>
        <dbReference type="Pfam" id="PF20776"/>
    </source>
</evidence>
<reference evidence="5" key="2">
    <citation type="submission" date="2023-05" db="EMBL/GenBank/DDBJ databases">
        <authorList>
            <consortium name="Lawrence Berkeley National Laboratory"/>
            <person name="Steindorff A."/>
            <person name="Hensen N."/>
            <person name="Bonometti L."/>
            <person name="Westerberg I."/>
            <person name="Brannstrom I.O."/>
            <person name="Guillou S."/>
            <person name="Cros-Aarteil S."/>
            <person name="Calhoun S."/>
            <person name="Haridas S."/>
            <person name="Kuo A."/>
            <person name="Mondo S."/>
            <person name="Pangilinan J."/>
            <person name="Riley R."/>
            <person name="Labutti K."/>
            <person name="Andreopoulos B."/>
            <person name="Lipzen A."/>
            <person name="Chen C."/>
            <person name="Yanf M."/>
            <person name="Daum C."/>
            <person name="Ng V."/>
            <person name="Clum A."/>
            <person name="Ohm R."/>
            <person name="Martin F."/>
            <person name="Silar P."/>
            <person name="Natvig D."/>
            <person name="Lalanne C."/>
            <person name="Gautier V."/>
            <person name="Ament-Velasquez S.L."/>
            <person name="Kruys A."/>
            <person name="Hutchinson M.I."/>
            <person name="Powell A.J."/>
            <person name="Barry K."/>
            <person name="Miller A.N."/>
            <person name="Grigoriev I.V."/>
            <person name="Debuchy R."/>
            <person name="Gladieux P."/>
            <person name="Thoren M.H."/>
            <person name="Johannesson H."/>
        </authorList>
    </citation>
    <scope>NUCLEOTIDE SEQUENCE</scope>
    <source>
        <strain evidence="5">CBS 731.68</strain>
    </source>
</reference>
<dbReference type="InterPro" id="IPR048401">
    <property type="entry name" value="SLS1_C"/>
</dbReference>
<feature type="compositionally biased region" description="Acidic residues" evidence="1">
    <location>
        <begin position="67"/>
        <end position="85"/>
    </location>
</feature>
<name>A0AAN6Z4T4_9PEZI</name>
<evidence type="ECO:0000313" key="5">
    <source>
        <dbReference type="EMBL" id="KAK4125047.1"/>
    </source>
</evidence>
<dbReference type="Pfam" id="PF20778">
    <property type="entry name" value="SLS1_C"/>
    <property type="match status" value="1"/>
</dbReference>
<evidence type="ECO:0000259" key="2">
    <source>
        <dbReference type="Pfam" id="PF14611"/>
    </source>
</evidence>
<dbReference type="Pfam" id="PF14611">
    <property type="entry name" value="KH_SLS1_1"/>
    <property type="match status" value="1"/>
</dbReference>
<dbReference type="InterPro" id="IPR032741">
    <property type="entry name" value="Sls1_KH-1"/>
</dbReference>
<evidence type="ECO:0008006" key="7">
    <source>
        <dbReference type="Google" id="ProtNLM"/>
    </source>
</evidence>
<evidence type="ECO:0000259" key="4">
    <source>
        <dbReference type="Pfam" id="PF20778"/>
    </source>
</evidence>
<dbReference type="Proteomes" id="UP001302602">
    <property type="component" value="Unassembled WGS sequence"/>
</dbReference>
<dbReference type="InterPro" id="IPR048400">
    <property type="entry name" value="SLS1_N"/>
</dbReference>
<accession>A0AAN6Z4T4</accession>
<dbReference type="EMBL" id="MU853226">
    <property type="protein sequence ID" value="KAK4125047.1"/>
    <property type="molecule type" value="Genomic_DNA"/>
</dbReference>
<dbReference type="GO" id="GO:0005743">
    <property type="term" value="C:mitochondrial inner membrane"/>
    <property type="evidence" value="ECO:0007669"/>
    <property type="project" value="InterPro"/>
</dbReference>
<feature type="domain" description="SLS1 N-terminal" evidence="3">
    <location>
        <begin position="180"/>
        <end position="295"/>
    </location>
</feature>
<keyword evidence="6" id="KW-1185">Reference proteome</keyword>
<dbReference type="RefSeq" id="XP_062648818.1">
    <property type="nucleotide sequence ID" value="XM_062790490.1"/>
</dbReference>
<evidence type="ECO:0000313" key="6">
    <source>
        <dbReference type="Proteomes" id="UP001302602"/>
    </source>
</evidence>
<dbReference type="GeneID" id="87827260"/>
<organism evidence="5 6">
    <name type="scientific">Parathielavia appendiculata</name>
    <dbReference type="NCBI Taxonomy" id="2587402"/>
    <lineage>
        <taxon>Eukaryota</taxon>
        <taxon>Fungi</taxon>
        <taxon>Dikarya</taxon>
        <taxon>Ascomycota</taxon>
        <taxon>Pezizomycotina</taxon>
        <taxon>Sordariomycetes</taxon>
        <taxon>Sordariomycetidae</taxon>
        <taxon>Sordariales</taxon>
        <taxon>Chaetomiaceae</taxon>
        <taxon>Parathielavia</taxon>
    </lineage>
</organism>
<protein>
    <recommendedName>
        <fullName evidence="7">Mitochondrial inner-membrane-bound regulator-domain-containing protein</fullName>
    </recommendedName>
</protein>
<feature type="compositionally biased region" description="Polar residues" evidence="1">
    <location>
        <begin position="102"/>
        <end position="114"/>
    </location>
</feature>
<feature type="region of interest" description="Disordered" evidence="1">
    <location>
        <begin position="146"/>
        <end position="173"/>
    </location>
</feature>
<proteinExistence type="predicted"/>
<feature type="domain" description="SLS1 C-terminal" evidence="4">
    <location>
        <begin position="473"/>
        <end position="854"/>
    </location>
</feature>
<gene>
    <name evidence="5" type="ORF">N657DRAFT_616236</name>
</gene>
<feature type="domain" description="SLS1 first KH" evidence="2">
    <location>
        <begin position="304"/>
        <end position="371"/>
    </location>
</feature>
<dbReference type="Pfam" id="PF20776">
    <property type="entry name" value="SLS1_N"/>
    <property type="match status" value="1"/>
</dbReference>
<feature type="region of interest" description="Disordered" evidence="1">
    <location>
        <begin position="54"/>
        <end position="120"/>
    </location>
</feature>
<dbReference type="AlphaFoldDB" id="A0AAN6Z4T4"/>
<comment type="caution">
    <text evidence="5">The sequence shown here is derived from an EMBL/GenBank/DDBJ whole genome shotgun (WGS) entry which is preliminary data.</text>
</comment>
<sequence length="870" mass="96953">MLGRKLAGSASFVCFRCRLQLARAPNRSMFPAATSIVQSARPSFQRHINIHSGQGVPIAADKPGSDIDIEISDEPNPDPSAEQENDGASHDGGFGIIPKPSPTTRSPQNRTVYTSRGRLVSPEQEGLSVDILGKPGSAIILREKRALRKSRRHPTLSPNNDPTDGSVDPASLLSNEDTFATSDDILLNIHELKPNGTRILSDKDFNKLQDTLVQGFTNAQLVHYIGEYQRIRRLSQEDEHVSEVHPWVLEAQPWVPYVAGAGGAVEPLLQGYVTKVMTPKKRLAIRILRECWDVSNREVLDRDGYLEIRLRDAEFSLLTLGNRRWLEGTPRAILDRVKQVKLIRESRLVSIVGPKHAAESILDRIHDVLSKARTSDFPVDLVSPNPLELSILEEVGRMTNTLTRLDSSGNKVVVTWIHLAQRDENLENASETVFRFLRDAYGPKPRVSTALSVVPDHLVHRGRYLPMLNVAPKLPWEERFGKWERWTNAIPQSKAAYKEQTLEASIPADILAFDTVAENAIQPSEVPIGDGPGWSSALQTDTTAVFGHVVFARKSQHPPSPDPHLDPTSQLDTSFPRTFVPTLPALGCLNLPSNLREQGLWHTTTMIRFAPSPDMSPDLVISAPTLELRLDADHHEITGLTSLRAIKDTFRGDVLFPAAPVDVRLIQQRYLLLPGPSIERHVPAIVTFLTKSNLRPWEGKLNTPPVLLGIRLPRRILSSSQSDSIPATNPTPTAEESDDVELAYNLAAIEVHRTVTAEYEGLKLRYTSIQAGQRGGERSELSLEAVRIPEEEAAAALESEQAQAKLGEDLDRYQIVDEEMFRAQFESHSMSNTARRQRETTKPAELEEFLRVASSIVNERGWLRWHAKRS</sequence>